<dbReference type="EMBL" id="CAJRAF010000002">
    <property type="protein sequence ID" value="CAG5013133.1"/>
    <property type="molecule type" value="Genomic_DNA"/>
</dbReference>
<evidence type="ECO:0000313" key="1">
    <source>
        <dbReference type="EMBL" id="CAG5013133.1"/>
    </source>
</evidence>
<keyword evidence="2" id="KW-1185">Reference proteome</keyword>
<dbReference type="Proteomes" id="UP000680038">
    <property type="component" value="Unassembled WGS sequence"/>
</dbReference>
<sequence length="100" mass="11805">MEWASSIHEDVRLYILKILDRKQHPEQAYRSCIGILSFAKKAGEQRLISACQRALSYGIYNYKTIQTILEKNMDQYEDSLFADELPMPKHDNIRGEDYYQ</sequence>
<dbReference type="AlphaFoldDB" id="A0A916NNK1"/>
<dbReference type="RefSeq" id="WP_215241546.1">
    <property type="nucleotide sequence ID" value="NZ_CAJRAF010000002.1"/>
</dbReference>
<comment type="caution">
    <text evidence="1">The sequence shown here is derived from an EMBL/GenBank/DDBJ whole genome shotgun (WGS) entry which is preliminary data.</text>
</comment>
<evidence type="ECO:0000313" key="2">
    <source>
        <dbReference type="Proteomes" id="UP000680038"/>
    </source>
</evidence>
<protein>
    <submittedName>
        <fullName evidence="1">Uncharacterized protein</fullName>
    </submittedName>
</protein>
<reference evidence="1" key="1">
    <citation type="submission" date="2021-04" db="EMBL/GenBank/DDBJ databases">
        <authorList>
            <person name="Rodrigo-Torres L."/>
            <person name="Arahal R. D."/>
            <person name="Lucena T."/>
        </authorList>
    </citation>
    <scope>NUCLEOTIDE SEQUENCE</scope>
    <source>
        <strain evidence="1">CECT 9275</strain>
    </source>
</reference>
<accession>A0A916NNK1</accession>
<proteinExistence type="predicted"/>
<organism evidence="1 2">
    <name type="scientific">Dyadobacter helix</name>
    <dbReference type="NCBI Taxonomy" id="2822344"/>
    <lineage>
        <taxon>Bacteria</taxon>
        <taxon>Pseudomonadati</taxon>
        <taxon>Bacteroidota</taxon>
        <taxon>Cytophagia</taxon>
        <taxon>Cytophagales</taxon>
        <taxon>Spirosomataceae</taxon>
        <taxon>Dyadobacter</taxon>
    </lineage>
</organism>
<name>A0A916NNK1_9BACT</name>
<gene>
    <name evidence="1" type="ORF">DYBT9275_05344</name>
</gene>